<gene>
    <name evidence="2" type="ORF">ABJI51_12065</name>
</gene>
<accession>A0ABV0LC02</accession>
<feature type="transmembrane region" description="Helical" evidence="1">
    <location>
        <begin position="66"/>
        <end position="85"/>
    </location>
</feature>
<name>A0ABV0LC02_9PSEU</name>
<evidence type="ECO:0000313" key="3">
    <source>
        <dbReference type="Proteomes" id="UP001440984"/>
    </source>
</evidence>
<reference evidence="2 3" key="1">
    <citation type="submission" date="2024-05" db="EMBL/GenBank/DDBJ databases">
        <authorList>
            <person name="Zhao H."/>
            <person name="Xu Y."/>
            <person name="Lin S."/>
            <person name="Spain J.C."/>
            <person name="Zhou N.-Y."/>
        </authorList>
    </citation>
    <scope>NUCLEOTIDE SEQUENCE [LARGE SCALE GENOMIC DNA]</scope>
    <source>
        <strain evidence="2 3">NEAU-NG30</strain>
    </source>
</reference>
<evidence type="ECO:0000256" key="1">
    <source>
        <dbReference type="SAM" id="Phobius"/>
    </source>
</evidence>
<protein>
    <recommendedName>
        <fullName evidence="4">Vegetative cell wall protein gp1</fullName>
    </recommendedName>
</protein>
<evidence type="ECO:0008006" key="4">
    <source>
        <dbReference type="Google" id="ProtNLM"/>
    </source>
</evidence>
<keyword evidence="1" id="KW-0472">Membrane</keyword>
<proteinExistence type="predicted"/>
<keyword evidence="1" id="KW-1133">Transmembrane helix</keyword>
<dbReference type="RefSeq" id="WP_348950164.1">
    <property type="nucleotide sequence ID" value="NZ_JBDZYD010000004.1"/>
</dbReference>
<comment type="caution">
    <text evidence="2">The sequence shown here is derived from an EMBL/GenBank/DDBJ whole genome shotgun (WGS) entry which is preliminary data.</text>
</comment>
<dbReference type="EMBL" id="JBDZYD010000004">
    <property type="protein sequence ID" value="MEQ0559812.1"/>
    <property type="molecule type" value="Genomic_DNA"/>
</dbReference>
<keyword evidence="1" id="KW-0812">Transmembrane</keyword>
<evidence type="ECO:0000313" key="2">
    <source>
        <dbReference type="EMBL" id="MEQ0559812.1"/>
    </source>
</evidence>
<dbReference type="Proteomes" id="UP001440984">
    <property type="component" value="Unassembled WGS sequence"/>
</dbReference>
<keyword evidence="3" id="KW-1185">Reference proteome</keyword>
<sequence length="294" mass="31669">MNAFLDEVGRKLADRWLTVLLLPGLLFCAAVLAAVVLGHAHALDAGRFVTATVSRVATVRRGDSAGPWVLVPLLALAACAAALGARFAGGLVRRTWLGQWPAWIRWLTAPLVRRRARRWQSAADAYADAVRKEAGEETIQRLAARRNAIALAPPTRPSWTGDRIAAIDARVFETYELDLGTAWPRLWPLLPDNLRADLRSAGSSFDNAATLAGWALLYAGVGIAWWPGFAIGLACLLTAVHRARDAAAVFADLIEASVDLHGPDLGRALKLAEADQPLTPDLGRRITTTLRKGA</sequence>
<organism evidence="2 3">
    <name type="scientific">Amycolatopsis melonis</name>
    <dbReference type="NCBI Taxonomy" id="3156488"/>
    <lineage>
        <taxon>Bacteria</taxon>
        <taxon>Bacillati</taxon>
        <taxon>Actinomycetota</taxon>
        <taxon>Actinomycetes</taxon>
        <taxon>Pseudonocardiales</taxon>
        <taxon>Pseudonocardiaceae</taxon>
        <taxon>Amycolatopsis</taxon>
    </lineage>
</organism>